<dbReference type="AlphaFoldDB" id="A0AAN9E8M3"/>
<evidence type="ECO:0000313" key="2">
    <source>
        <dbReference type="Proteomes" id="UP001372338"/>
    </source>
</evidence>
<proteinExistence type="predicted"/>
<dbReference type="EMBL" id="JAYWIO010000007">
    <property type="protein sequence ID" value="KAK7250947.1"/>
    <property type="molecule type" value="Genomic_DNA"/>
</dbReference>
<dbReference type="Proteomes" id="UP001372338">
    <property type="component" value="Unassembled WGS sequence"/>
</dbReference>
<name>A0AAN9E8M3_CROPI</name>
<protein>
    <submittedName>
        <fullName evidence="1">Uncharacterized protein</fullName>
    </submittedName>
</protein>
<accession>A0AAN9E8M3</accession>
<evidence type="ECO:0000313" key="1">
    <source>
        <dbReference type="EMBL" id="KAK7250947.1"/>
    </source>
</evidence>
<comment type="caution">
    <text evidence="1">The sequence shown here is derived from an EMBL/GenBank/DDBJ whole genome shotgun (WGS) entry which is preliminary data.</text>
</comment>
<gene>
    <name evidence="1" type="ORF">RIF29_33743</name>
</gene>
<organism evidence="1 2">
    <name type="scientific">Crotalaria pallida</name>
    <name type="common">Smooth rattlebox</name>
    <name type="synonym">Crotalaria striata</name>
    <dbReference type="NCBI Taxonomy" id="3830"/>
    <lineage>
        <taxon>Eukaryota</taxon>
        <taxon>Viridiplantae</taxon>
        <taxon>Streptophyta</taxon>
        <taxon>Embryophyta</taxon>
        <taxon>Tracheophyta</taxon>
        <taxon>Spermatophyta</taxon>
        <taxon>Magnoliopsida</taxon>
        <taxon>eudicotyledons</taxon>
        <taxon>Gunneridae</taxon>
        <taxon>Pentapetalae</taxon>
        <taxon>rosids</taxon>
        <taxon>fabids</taxon>
        <taxon>Fabales</taxon>
        <taxon>Fabaceae</taxon>
        <taxon>Papilionoideae</taxon>
        <taxon>50 kb inversion clade</taxon>
        <taxon>genistoids sensu lato</taxon>
        <taxon>core genistoids</taxon>
        <taxon>Crotalarieae</taxon>
        <taxon>Crotalaria</taxon>
    </lineage>
</organism>
<keyword evidence="2" id="KW-1185">Reference proteome</keyword>
<sequence>MFIIINASLFWLRKFNHHHRRPPLHPLQPPPSTALHLTHFNNHHRPSSYLHHHHRSQICILNSCFPIQLPGFSVHHGGWRWGCTMAKMVTEKVLMPSYFLNFTTALPFLSSHPQITPPI</sequence>
<reference evidence="1 2" key="1">
    <citation type="submission" date="2024-01" db="EMBL/GenBank/DDBJ databases">
        <title>The genomes of 5 underutilized Papilionoideae crops provide insights into root nodulation and disease resistanc.</title>
        <authorList>
            <person name="Yuan L."/>
        </authorList>
    </citation>
    <scope>NUCLEOTIDE SEQUENCE [LARGE SCALE GENOMIC DNA]</scope>
    <source>
        <strain evidence="1">ZHUSHIDOU_FW_LH</strain>
        <tissue evidence="1">Leaf</tissue>
    </source>
</reference>